<keyword evidence="7 8" id="KW-0539">Nucleus</keyword>
<dbReference type="Pfam" id="PF07526">
    <property type="entry name" value="POX"/>
    <property type="match status" value="1"/>
</dbReference>
<keyword evidence="5 8" id="KW-0371">Homeobox</keyword>
<evidence type="ECO:0000256" key="4">
    <source>
        <dbReference type="ARBA" id="ARBA00023125"/>
    </source>
</evidence>
<reference evidence="10" key="1">
    <citation type="journal article" date="2023" name="Science">
        <title>Elucidation of the pathway for biosynthesis of saponin adjuvants from the soapbark tree.</title>
        <authorList>
            <person name="Reed J."/>
            <person name="Orme A."/>
            <person name="El-Demerdash A."/>
            <person name="Owen C."/>
            <person name="Martin L.B.B."/>
            <person name="Misra R.C."/>
            <person name="Kikuchi S."/>
            <person name="Rejzek M."/>
            <person name="Martin A.C."/>
            <person name="Harkess A."/>
            <person name="Leebens-Mack J."/>
            <person name="Louveau T."/>
            <person name="Stephenson M.J."/>
            <person name="Osbourn A."/>
        </authorList>
    </citation>
    <scope>NUCLEOTIDE SEQUENCE</scope>
    <source>
        <strain evidence="10">S10</strain>
    </source>
</reference>
<dbReference type="SMART" id="SM00389">
    <property type="entry name" value="HOX"/>
    <property type="match status" value="1"/>
</dbReference>
<dbReference type="AlphaFoldDB" id="A0AAD7KY12"/>
<evidence type="ECO:0000256" key="1">
    <source>
        <dbReference type="ARBA" id="ARBA00004123"/>
    </source>
</evidence>
<evidence type="ECO:0000313" key="10">
    <source>
        <dbReference type="EMBL" id="KAJ7947838.1"/>
    </source>
</evidence>
<dbReference type="InterPro" id="IPR050224">
    <property type="entry name" value="TALE_homeobox"/>
</dbReference>
<gene>
    <name evidence="10" type="ORF">O6P43_028394</name>
</gene>
<comment type="subcellular location">
    <subcellularLocation>
        <location evidence="1 8">Nucleus</location>
    </subcellularLocation>
</comment>
<dbReference type="Proteomes" id="UP001163823">
    <property type="component" value="Chromosome 12"/>
</dbReference>
<comment type="caution">
    <text evidence="10">The sequence shown here is derived from an EMBL/GenBank/DDBJ whole genome shotgun (WGS) entry which is preliminary data.</text>
</comment>
<comment type="similarity">
    <text evidence="2">Belongs to the TALE/BELL homeobox family.</text>
</comment>
<evidence type="ECO:0000313" key="11">
    <source>
        <dbReference type="Proteomes" id="UP001163823"/>
    </source>
</evidence>
<organism evidence="10 11">
    <name type="scientific">Quillaja saponaria</name>
    <name type="common">Soap bark tree</name>
    <dbReference type="NCBI Taxonomy" id="32244"/>
    <lineage>
        <taxon>Eukaryota</taxon>
        <taxon>Viridiplantae</taxon>
        <taxon>Streptophyta</taxon>
        <taxon>Embryophyta</taxon>
        <taxon>Tracheophyta</taxon>
        <taxon>Spermatophyta</taxon>
        <taxon>Magnoliopsida</taxon>
        <taxon>eudicotyledons</taxon>
        <taxon>Gunneridae</taxon>
        <taxon>Pentapetalae</taxon>
        <taxon>rosids</taxon>
        <taxon>fabids</taxon>
        <taxon>Fabales</taxon>
        <taxon>Quillajaceae</taxon>
        <taxon>Quillaja</taxon>
    </lineage>
</organism>
<feature type="DNA-binding region" description="Homeobox" evidence="8">
    <location>
        <begin position="96"/>
        <end position="158"/>
    </location>
</feature>
<dbReference type="KEGG" id="qsa:O6P43_028394"/>
<evidence type="ECO:0000256" key="6">
    <source>
        <dbReference type="ARBA" id="ARBA00023163"/>
    </source>
</evidence>
<protein>
    <submittedName>
        <fullName evidence="10">BEL1-like homeodomain protein 8</fullName>
    </submittedName>
</protein>
<dbReference type="InterPro" id="IPR006563">
    <property type="entry name" value="POX_dom"/>
</dbReference>
<dbReference type="PROSITE" id="PS50071">
    <property type="entry name" value="HOMEOBOX_2"/>
    <property type="match status" value="1"/>
</dbReference>
<sequence>MQMVVSSFESVAGLSSATPYISLALKSVSRHFKCLRNAISDQLKYIRKVLGEDLSVPTPGASGTKGDTNMTRYMDKCFPTNKSGGDDVGFLEPQHVWRPQRGLPERSVALLRAWLFDHFLHPYPTDTDKHMLATQTGLSRNQVSNWFINARVRVWKPMVEEIHMLETKGLADTNQNSSKKDGSSAIECISQPRVDQPPYRFGMQETPDKQLECLEMGSLVCTGNGEGLHSENPWNQEKRPKLECQITPNMDRSLIGFLPYQRGGLDIGGLGSVSLTLGLRHGVESAQHQQQQLQQEAAFWRPYDS</sequence>
<keyword evidence="3" id="KW-0805">Transcription regulation</keyword>
<dbReference type="InterPro" id="IPR001356">
    <property type="entry name" value="HD"/>
</dbReference>
<dbReference type="PANTHER" id="PTHR11850">
    <property type="entry name" value="HOMEOBOX PROTEIN TRANSCRIPTION FACTORS"/>
    <property type="match status" value="1"/>
</dbReference>
<dbReference type="InterPro" id="IPR008422">
    <property type="entry name" value="KN_HD"/>
</dbReference>
<dbReference type="GO" id="GO:0003677">
    <property type="term" value="F:DNA binding"/>
    <property type="evidence" value="ECO:0007669"/>
    <property type="project" value="UniProtKB-UniRule"/>
</dbReference>
<keyword evidence="11" id="KW-1185">Reference proteome</keyword>
<dbReference type="GO" id="GO:0005634">
    <property type="term" value="C:nucleus"/>
    <property type="evidence" value="ECO:0007669"/>
    <property type="project" value="UniProtKB-SubCell"/>
</dbReference>
<dbReference type="Pfam" id="PF05920">
    <property type="entry name" value="Homeobox_KN"/>
    <property type="match status" value="1"/>
</dbReference>
<keyword evidence="4 8" id="KW-0238">DNA-binding</keyword>
<evidence type="ECO:0000256" key="5">
    <source>
        <dbReference type="ARBA" id="ARBA00023155"/>
    </source>
</evidence>
<feature type="domain" description="Homeobox" evidence="9">
    <location>
        <begin position="94"/>
        <end position="157"/>
    </location>
</feature>
<dbReference type="EMBL" id="JARAOO010000012">
    <property type="protein sequence ID" value="KAJ7947838.1"/>
    <property type="molecule type" value="Genomic_DNA"/>
</dbReference>
<dbReference type="GO" id="GO:0006355">
    <property type="term" value="P:regulation of DNA-templated transcription"/>
    <property type="evidence" value="ECO:0007669"/>
    <property type="project" value="InterPro"/>
</dbReference>
<dbReference type="CDD" id="cd00086">
    <property type="entry name" value="homeodomain"/>
    <property type="match status" value="1"/>
</dbReference>
<evidence type="ECO:0000256" key="3">
    <source>
        <dbReference type="ARBA" id="ARBA00023015"/>
    </source>
</evidence>
<keyword evidence="6" id="KW-0804">Transcription</keyword>
<name>A0AAD7KY12_QUISA</name>
<dbReference type="SUPFAM" id="SSF46689">
    <property type="entry name" value="Homeodomain-like"/>
    <property type="match status" value="1"/>
</dbReference>
<accession>A0AAD7KY12</accession>
<proteinExistence type="inferred from homology"/>
<evidence type="ECO:0000256" key="2">
    <source>
        <dbReference type="ARBA" id="ARBA00006454"/>
    </source>
</evidence>
<dbReference type="Gene3D" id="1.10.10.60">
    <property type="entry name" value="Homeodomain-like"/>
    <property type="match status" value="1"/>
</dbReference>
<dbReference type="FunFam" id="1.10.10.60:FF:000117">
    <property type="entry name" value="BEL1-like homeodomain protein 9"/>
    <property type="match status" value="1"/>
</dbReference>
<evidence type="ECO:0000256" key="7">
    <source>
        <dbReference type="ARBA" id="ARBA00023242"/>
    </source>
</evidence>
<dbReference type="InterPro" id="IPR009057">
    <property type="entry name" value="Homeodomain-like_sf"/>
</dbReference>
<evidence type="ECO:0000259" key="9">
    <source>
        <dbReference type="PROSITE" id="PS50071"/>
    </source>
</evidence>
<evidence type="ECO:0000256" key="8">
    <source>
        <dbReference type="PROSITE-ProRule" id="PRU00108"/>
    </source>
</evidence>